<keyword evidence="5" id="KW-1185">Reference proteome</keyword>
<evidence type="ECO:0000256" key="1">
    <source>
        <dbReference type="SAM" id="Phobius"/>
    </source>
</evidence>
<feature type="transmembrane region" description="Helical" evidence="1">
    <location>
        <begin position="48"/>
        <end position="70"/>
    </location>
</feature>
<evidence type="ECO:0000313" key="3">
    <source>
        <dbReference type="EMBL" id="KAA8823385.1"/>
    </source>
</evidence>
<dbReference type="Proteomes" id="UP000374630">
    <property type="component" value="Unassembled WGS sequence"/>
</dbReference>
<dbReference type="EMBL" id="RZNZ01000010">
    <property type="protein sequence ID" value="KAA8819607.1"/>
    <property type="molecule type" value="Genomic_DNA"/>
</dbReference>
<name>A0A5J5DUF7_9BIFI</name>
<dbReference type="EMBL" id="RZOA01000009">
    <property type="protein sequence ID" value="KAA8823385.1"/>
    <property type="molecule type" value="Genomic_DNA"/>
</dbReference>
<evidence type="ECO:0000313" key="4">
    <source>
        <dbReference type="Proteomes" id="UP000345527"/>
    </source>
</evidence>
<feature type="transmembrane region" description="Helical" evidence="1">
    <location>
        <begin position="21"/>
        <end position="42"/>
    </location>
</feature>
<evidence type="ECO:0000313" key="5">
    <source>
        <dbReference type="Proteomes" id="UP000374630"/>
    </source>
</evidence>
<proteinExistence type="predicted"/>
<keyword evidence="1" id="KW-0812">Transmembrane</keyword>
<gene>
    <name evidence="3" type="ORF">EM848_05410</name>
    <name evidence="2" type="ORF">EMO90_08220</name>
</gene>
<dbReference type="Proteomes" id="UP000345527">
    <property type="component" value="Unassembled WGS sequence"/>
</dbReference>
<dbReference type="RefSeq" id="WP_150353918.1">
    <property type="nucleotide sequence ID" value="NZ_RZNZ01000010.1"/>
</dbReference>
<comment type="caution">
    <text evidence="3">The sequence shown here is derived from an EMBL/GenBank/DDBJ whole genome shotgun (WGS) entry which is preliminary data.</text>
</comment>
<evidence type="ECO:0008006" key="6">
    <source>
        <dbReference type="Google" id="ProtNLM"/>
    </source>
</evidence>
<keyword evidence="1" id="KW-1133">Transmembrane helix</keyword>
<protein>
    <recommendedName>
        <fullName evidence="6">DUF3592 domain-containing protein</fullName>
    </recommendedName>
</protein>
<accession>A0A5J5DUF7</accession>
<dbReference type="AlphaFoldDB" id="A0A5J5DUF7"/>
<keyword evidence="1" id="KW-0472">Membrane</keyword>
<reference evidence="4 5" key="1">
    <citation type="journal article" date="2019" name="Syst. Appl. Microbiol.">
        <title>Characterization of Bifidobacterium species in feaces of the Egyptian fruit bat: Description of B. vespertilionis sp. nov. and B. rousetti sp. nov.</title>
        <authorList>
            <person name="Modesto M."/>
            <person name="Satti M."/>
            <person name="Watanabe K."/>
            <person name="Puglisi E."/>
            <person name="Morelli L."/>
            <person name="Huang C.-H."/>
            <person name="Liou J.-S."/>
            <person name="Miyashita M."/>
            <person name="Tamura T."/>
            <person name="Saito S."/>
            <person name="Mori K."/>
            <person name="Huang L."/>
            <person name="Sciavilla P."/>
            <person name="Sandri C."/>
            <person name="Spiezio C."/>
            <person name="Vitali F."/>
            <person name="Cavalieri D."/>
            <person name="Perpetuini G."/>
            <person name="Tofalo R."/>
            <person name="Bonetti A."/>
            <person name="Arita M."/>
            <person name="Mattarelli P."/>
        </authorList>
    </citation>
    <scope>NUCLEOTIDE SEQUENCE [LARGE SCALE GENOMIC DNA]</scope>
    <source>
        <strain evidence="2 5">RST16</strain>
        <strain evidence="3 4">RST8</strain>
    </source>
</reference>
<dbReference type="OrthoDB" id="10015637at2"/>
<evidence type="ECO:0000313" key="2">
    <source>
        <dbReference type="EMBL" id="KAA8819607.1"/>
    </source>
</evidence>
<organism evidence="3 4">
    <name type="scientific">Bifidobacterium vespertilionis</name>
    <dbReference type="NCBI Taxonomy" id="2562524"/>
    <lineage>
        <taxon>Bacteria</taxon>
        <taxon>Bacillati</taxon>
        <taxon>Actinomycetota</taxon>
        <taxon>Actinomycetes</taxon>
        <taxon>Bifidobacteriales</taxon>
        <taxon>Bifidobacteriaceae</taxon>
        <taxon>Bifidobacterium</taxon>
    </lineage>
</organism>
<sequence>MLEVQAGDVTPEAFRYYRYQIFAIIGGGVVLALAVLYSVLFVRGERTWWWSLRVVCFVLFSAMCIVGGCVDLDHWNRDNAEGPLDATATVLSWTYREETEDRVASYTLRVVMPDSAIREWELSEAVGNGMNPRYGDKIDVTYYRLTNIPVAIDLQ</sequence>